<dbReference type="GO" id="GO:0003676">
    <property type="term" value="F:nucleic acid binding"/>
    <property type="evidence" value="ECO:0007669"/>
    <property type="project" value="InterPro"/>
</dbReference>
<reference evidence="1" key="1">
    <citation type="journal article" date="2014" name="Nat. Commun.">
        <title>The rainbow trout genome provides novel insights into evolution after whole-genome duplication in vertebrates.</title>
        <authorList>
            <person name="Berthelot C."/>
            <person name="Brunet F."/>
            <person name="Chalopin D."/>
            <person name="Juanchich A."/>
            <person name="Bernard M."/>
            <person name="Noel B."/>
            <person name="Bento P."/>
            <person name="Da Silva C."/>
            <person name="Labadie K."/>
            <person name="Alberti A."/>
            <person name="Aury J.M."/>
            <person name="Louis A."/>
            <person name="Dehais P."/>
            <person name="Bardou P."/>
            <person name="Montfort J."/>
            <person name="Klopp C."/>
            <person name="Cabau C."/>
            <person name="Gaspin C."/>
            <person name="Thorgaard G.H."/>
            <person name="Boussaha M."/>
            <person name="Quillet E."/>
            <person name="Guyomard R."/>
            <person name="Galiana D."/>
            <person name="Bobe J."/>
            <person name="Volff J.N."/>
            <person name="Genet C."/>
            <person name="Wincker P."/>
            <person name="Jaillon O."/>
            <person name="Roest Crollius H."/>
            <person name="Guiguen Y."/>
        </authorList>
    </citation>
    <scope>NUCLEOTIDE SEQUENCE [LARGE SCALE GENOMIC DNA]</scope>
</reference>
<evidence type="ECO:0000313" key="1">
    <source>
        <dbReference type="EMBL" id="CDQ97700.1"/>
    </source>
</evidence>
<dbReference type="Gene3D" id="3.30.420.10">
    <property type="entry name" value="Ribonuclease H-like superfamily/Ribonuclease H"/>
    <property type="match status" value="1"/>
</dbReference>
<dbReference type="AlphaFoldDB" id="A0A060Z8U2"/>
<dbReference type="STRING" id="8022.A0A060Z8U2"/>
<dbReference type="Proteomes" id="UP000193380">
    <property type="component" value="Unassembled WGS sequence"/>
</dbReference>
<evidence type="ECO:0000313" key="2">
    <source>
        <dbReference type="Proteomes" id="UP000193380"/>
    </source>
</evidence>
<proteinExistence type="predicted"/>
<dbReference type="EMBL" id="FR932527">
    <property type="protein sequence ID" value="CDQ97700.1"/>
    <property type="molecule type" value="Genomic_DNA"/>
</dbReference>
<dbReference type="InterPro" id="IPR036397">
    <property type="entry name" value="RNaseH_sf"/>
</dbReference>
<name>A0A060Z8U2_ONCMY</name>
<sequence>MQEWLRNESLNVLAWPSQTPVLNLISHLWTDLKIAVQRRSPSNLIELEKNSSNLKYRFAKLVASQPRRLEDVIAAKGVSTKYLVKGLNTYVNVISVFFFITFNTFAKKNLRTCVCLVIMGYSV</sequence>
<accession>A0A060Z8U2</accession>
<evidence type="ECO:0008006" key="3">
    <source>
        <dbReference type="Google" id="ProtNLM"/>
    </source>
</evidence>
<protein>
    <recommendedName>
        <fullName evidence="3">Tc1-like transposase DDE domain-containing protein</fullName>
    </recommendedName>
</protein>
<organism evidence="1 2">
    <name type="scientific">Oncorhynchus mykiss</name>
    <name type="common">Rainbow trout</name>
    <name type="synonym">Salmo gairdneri</name>
    <dbReference type="NCBI Taxonomy" id="8022"/>
    <lineage>
        <taxon>Eukaryota</taxon>
        <taxon>Metazoa</taxon>
        <taxon>Chordata</taxon>
        <taxon>Craniata</taxon>
        <taxon>Vertebrata</taxon>
        <taxon>Euteleostomi</taxon>
        <taxon>Actinopterygii</taxon>
        <taxon>Neopterygii</taxon>
        <taxon>Teleostei</taxon>
        <taxon>Protacanthopterygii</taxon>
        <taxon>Salmoniformes</taxon>
        <taxon>Salmonidae</taxon>
        <taxon>Salmoninae</taxon>
        <taxon>Oncorhynchus</taxon>
    </lineage>
</organism>
<gene>
    <name evidence="1" type="ORF">GSONMT00014874001</name>
</gene>
<reference evidence="1" key="2">
    <citation type="submission" date="2014-03" db="EMBL/GenBank/DDBJ databases">
        <authorList>
            <person name="Genoscope - CEA"/>
        </authorList>
    </citation>
    <scope>NUCLEOTIDE SEQUENCE</scope>
</reference>
<dbReference type="PaxDb" id="8022-A0A060Z8U2"/>